<gene>
    <name evidence="7" type="ORF">INT44_003623</name>
</gene>
<dbReference type="AlphaFoldDB" id="A0A8H7PW77"/>
<dbReference type="GO" id="GO:0051301">
    <property type="term" value="P:cell division"/>
    <property type="evidence" value="ECO:0007669"/>
    <property type="project" value="UniProtKB-KW"/>
</dbReference>
<proteinExistence type="inferred from homology"/>
<feature type="region of interest" description="Disordered" evidence="6">
    <location>
        <begin position="57"/>
        <end position="80"/>
    </location>
</feature>
<evidence type="ECO:0000256" key="3">
    <source>
        <dbReference type="ARBA" id="ARBA00022776"/>
    </source>
</evidence>
<dbReference type="OrthoDB" id="2351920at2759"/>
<evidence type="ECO:0000256" key="1">
    <source>
        <dbReference type="ARBA" id="ARBA00006940"/>
    </source>
</evidence>
<sequence>MDSHFTHIHWRTSQLAVLSDDWIGERLPEESVDVPKDHQLVPDEDGDIFLGTLTFSSKKKPKKPTWDHSTMEEDTAMAER</sequence>
<protein>
    <submittedName>
        <fullName evidence="7">Uncharacterized protein</fullName>
    </submittedName>
</protein>
<name>A0A8H7PW77_9FUNG</name>
<dbReference type="InterPro" id="IPR008401">
    <property type="entry name" value="Apc13"/>
</dbReference>
<evidence type="ECO:0000256" key="4">
    <source>
        <dbReference type="ARBA" id="ARBA00022786"/>
    </source>
</evidence>
<evidence type="ECO:0000313" key="7">
    <source>
        <dbReference type="EMBL" id="KAG2180619.1"/>
    </source>
</evidence>
<comment type="similarity">
    <text evidence="1">Belongs to the APC13 family.</text>
</comment>
<feature type="compositionally biased region" description="Basic and acidic residues" evidence="6">
    <location>
        <begin position="64"/>
        <end position="80"/>
    </location>
</feature>
<evidence type="ECO:0000313" key="8">
    <source>
        <dbReference type="Proteomes" id="UP000612746"/>
    </source>
</evidence>
<comment type="caution">
    <text evidence="7">The sequence shown here is derived from an EMBL/GenBank/DDBJ whole genome shotgun (WGS) entry which is preliminary data.</text>
</comment>
<keyword evidence="2" id="KW-0132">Cell division</keyword>
<keyword evidence="4" id="KW-0833">Ubl conjugation pathway</keyword>
<organism evidence="7 8">
    <name type="scientific">Umbelopsis vinacea</name>
    <dbReference type="NCBI Taxonomy" id="44442"/>
    <lineage>
        <taxon>Eukaryota</taxon>
        <taxon>Fungi</taxon>
        <taxon>Fungi incertae sedis</taxon>
        <taxon>Mucoromycota</taxon>
        <taxon>Mucoromycotina</taxon>
        <taxon>Umbelopsidomycetes</taxon>
        <taxon>Umbelopsidales</taxon>
        <taxon>Umbelopsidaceae</taxon>
        <taxon>Umbelopsis</taxon>
    </lineage>
</organism>
<dbReference type="GO" id="GO:0005680">
    <property type="term" value="C:anaphase-promoting complex"/>
    <property type="evidence" value="ECO:0007669"/>
    <property type="project" value="InterPro"/>
</dbReference>
<evidence type="ECO:0000256" key="5">
    <source>
        <dbReference type="ARBA" id="ARBA00023306"/>
    </source>
</evidence>
<dbReference type="Pfam" id="PF05839">
    <property type="entry name" value="Apc13p"/>
    <property type="match status" value="1"/>
</dbReference>
<keyword evidence="5" id="KW-0131">Cell cycle</keyword>
<dbReference type="EMBL" id="JAEPRA010000009">
    <property type="protein sequence ID" value="KAG2180619.1"/>
    <property type="molecule type" value="Genomic_DNA"/>
</dbReference>
<dbReference type="Proteomes" id="UP000612746">
    <property type="component" value="Unassembled WGS sequence"/>
</dbReference>
<keyword evidence="3" id="KW-0498">Mitosis</keyword>
<evidence type="ECO:0000256" key="2">
    <source>
        <dbReference type="ARBA" id="ARBA00022618"/>
    </source>
</evidence>
<reference evidence="7" key="1">
    <citation type="submission" date="2020-12" db="EMBL/GenBank/DDBJ databases">
        <title>Metabolic potential, ecology and presence of endohyphal bacteria is reflected in genomic diversity of Mucoromycotina.</title>
        <authorList>
            <person name="Muszewska A."/>
            <person name="Okrasinska A."/>
            <person name="Steczkiewicz K."/>
            <person name="Drgas O."/>
            <person name="Orlowska M."/>
            <person name="Perlinska-Lenart U."/>
            <person name="Aleksandrzak-Piekarczyk T."/>
            <person name="Szatraj K."/>
            <person name="Zielenkiewicz U."/>
            <person name="Pilsyk S."/>
            <person name="Malc E."/>
            <person name="Mieczkowski P."/>
            <person name="Kruszewska J.S."/>
            <person name="Biernat P."/>
            <person name="Pawlowska J."/>
        </authorList>
    </citation>
    <scope>NUCLEOTIDE SEQUENCE</scope>
    <source>
        <strain evidence="7">WA0000051536</strain>
    </source>
</reference>
<evidence type="ECO:0000256" key="6">
    <source>
        <dbReference type="SAM" id="MobiDB-lite"/>
    </source>
</evidence>
<accession>A0A8H7PW77</accession>
<keyword evidence="8" id="KW-1185">Reference proteome</keyword>